<evidence type="ECO:0000256" key="3">
    <source>
        <dbReference type="ARBA" id="ARBA00022989"/>
    </source>
</evidence>
<dbReference type="PANTHER" id="PTHR23502">
    <property type="entry name" value="MAJOR FACILITATOR SUPERFAMILY"/>
    <property type="match status" value="1"/>
</dbReference>
<organism evidence="8 9">
    <name type="scientific">Pseudocercospora fuligena</name>
    <dbReference type="NCBI Taxonomy" id="685502"/>
    <lineage>
        <taxon>Eukaryota</taxon>
        <taxon>Fungi</taxon>
        <taxon>Dikarya</taxon>
        <taxon>Ascomycota</taxon>
        <taxon>Pezizomycotina</taxon>
        <taxon>Dothideomycetes</taxon>
        <taxon>Dothideomycetidae</taxon>
        <taxon>Mycosphaerellales</taxon>
        <taxon>Mycosphaerellaceae</taxon>
        <taxon>Pseudocercospora</taxon>
    </lineage>
</organism>
<feature type="region of interest" description="Disordered" evidence="5">
    <location>
        <begin position="93"/>
        <end position="113"/>
    </location>
</feature>
<feature type="transmembrane region" description="Helical" evidence="6">
    <location>
        <begin position="313"/>
        <end position="331"/>
    </location>
</feature>
<evidence type="ECO:0000256" key="6">
    <source>
        <dbReference type="SAM" id="Phobius"/>
    </source>
</evidence>
<dbReference type="GO" id="GO:0022857">
    <property type="term" value="F:transmembrane transporter activity"/>
    <property type="evidence" value="ECO:0007669"/>
    <property type="project" value="InterPro"/>
</dbReference>
<feature type="transmembrane region" description="Helical" evidence="6">
    <location>
        <begin position="343"/>
        <end position="363"/>
    </location>
</feature>
<accession>A0A8H6VCM0</accession>
<dbReference type="CDD" id="cd17323">
    <property type="entry name" value="MFS_Tpo1_MDR_like"/>
    <property type="match status" value="1"/>
</dbReference>
<dbReference type="InterPro" id="IPR011701">
    <property type="entry name" value="MFS"/>
</dbReference>
<dbReference type="EMBL" id="JABCIY010000258">
    <property type="protein sequence ID" value="KAF7186340.1"/>
    <property type="molecule type" value="Genomic_DNA"/>
</dbReference>
<reference evidence="8" key="1">
    <citation type="submission" date="2020-04" db="EMBL/GenBank/DDBJ databases">
        <title>Draft genome resource of the tomato pathogen Pseudocercospora fuligena.</title>
        <authorList>
            <person name="Zaccaron A."/>
        </authorList>
    </citation>
    <scope>NUCLEOTIDE SEQUENCE</scope>
    <source>
        <strain evidence="8">PF001</strain>
    </source>
</reference>
<dbReference type="InterPro" id="IPR020846">
    <property type="entry name" value="MFS_dom"/>
</dbReference>
<feature type="transmembrane region" description="Helical" evidence="6">
    <location>
        <begin position="255"/>
        <end position="274"/>
    </location>
</feature>
<comment type="subcellular location">
    <subcellularLocation>
        <location evidence="1">Membrane</location>
        <topology evidence="1">Multi-pass membrane protein</topology>
    </subcellularLocation>
</comment>
<dbReference type="GO" id="GO:0005886">
    <property type="term" value="C:plasma membrane"/>
    <property type="evidence" value="ECO:0007669"/>
    <property type="project" value="TreeGrafter"/>
</dbReference>
<keyword evidence="2 6" id="KW-0812">Transmembrane</keyword>
<evidence type="ECO:0000256" key="5">
    <source>
        <dbReference type="SAM" id="MobiDB-lite"/>
    </source>
</evidence>
<protein>
    <submittedName>
        <fullName evidence="8">Major facilitator superfamily multidrug transporter mdrA</fullName>
    </submittedName>
</protein>
<feature type="transmembrane region" description="Helical" evidence="6">
    <location>
        <begin position="566"/>
        <end position="590"/>
    </location>
</feature>
<comment type="caution">
    <text evidence="8">The sequence shown here is derived from an EMBL/GenBank/DDBJ whole genome shotgun (WGS) entry which is preliminary data.</text>
</comment>
<proteinExistence type="predicted"/>
<dbReference type="SUPFAM" id="SSF103473">
    <property type="entry name" value="MFS general substrate transporter"/>
    <property type="match status" value="1"/>
</dbReference>
<keyword evidence="9" id="KW-1185">Reference proteome</keyword>
<evidence type="ECO:0000256" key="1">
    <source>
        <dbReference type="ARBA" id="ARBA00004141"/>
    </source>
</evidence>
<dbReference type="Proteomes" id="UP000660729">
    <property type="component" value="Unassembled WGS sequence"/>
</dbReference>
<dbReference type="Pfam" id="PF07690">
    <property type="entry name" value="MFS_1"/>
    <property type="match status" value="1"/>
</dbReference>
<feature type="transmembrane region" description="Helical" evidence="6">
    <location>
        <begin position="188"/>
        <end position="208"/>
    </location>
</feature>
<evidence type="ECO:0000256" key="2">
    <source>
        <dbReference type="ARBA" id="ARBA00022692"/>
    </source>
</evidence>
<dbReference type="InterPro" id="IPR036259">
    <property type="entry name" value="MFS_trans_sf"/>
</dbReference>
<sequence length="672" mass="74735">METMASERRRTFCRHKHKSTESLDAKFGVSATFLCTLFAPYDAQYRRQLMRFFGEWSALFLSAIFCHSFAHFYPKFNDGMAVQNIARSSSATDLDASTPEYSQEGLNEESKEKACNDSTSSLARPLSIHDVQNADITWHYLEFDTELPQPAYLSHPELYPDTQAQPPQCPGLRNYTSPFTWADSRKSVMLWISCVATMFTAYNAGAYTSGLDQMKDEWQISQVVGLLGVTLFTVGFGLAPMFLAPFSEINGRRPVFLVSGVLFVIFQVVCAVTPSFAGMLISRFLVGCFSSTFSTMVGGVISDIYHAKDRNTAMTLFSASALTGTGLGPLVSGFIGQNTTWRWIFYLQIIIDGVLIGFVILFFKETRGSVLLSRKAQKLNKYYESLESAGYYGLTVSSSSMSVQSQLEKIPPTQPMRTTIPRLRWKVLADEERASLATMLRISLLRPFHMLFTEPVVFFFSLWISFSWGVLYMTFSAIPLIFSTTYSFNLQETGAIFSASSIASILFTFVAIYQERLLKPHLPESQKRILESPEGRLYFACAESALLPIGCLWFCISGSYPNCPWIVPALGLGCATIGVFSIYLSVFNYLADSYHRYASSALAAQSFCRNMLAGAFPLFTRQMFNAMTFQGAGGFLGGVGFLLTGVPLVLLLFGPKIRAKSKLASEIMKSSG</sequence>
<keyword evidence="3 6" id="KW-1133">Transmembrane helix</keyword>
<dbReference type="PANTHER" id="PTHR23502:SF134">
    <property type="entry name" value="MAJOR FACILITATOR SUPERFAMILY (MFS) PROFILE DOMAIN-CONTAINING PROTEIN-RELATED"/>
    <property type="match status" value="1"/>
</dbReference>
<name>A0A8H6VCM0_9PEZI</name>
<feature type="domain" description="Major facilitator superfamily (MFS) profile" evidence="7">
    <location>
        <begin position="189"/>
        <end position="662"/>
    </location>
</feature>
<evidence type="ECO:0000256" key="4">
    <source>
        <dbReference type="ARBA" id="ARBA00023136"/>
    </source>
</evidence>
<feature type="transmembrane region" description="Helical" evidence="6">
    <location>
        <begin position="456"/>
        <end position="482"/>
    </location>
</feature>
<dbReference type="Gene3D" id="1.20.1250.20">
    <property type="entry name" value="MFS general substrate transporter like domains"/>
    <property type="match status" value="1"/>
</dbReference>
<evidence type="ECO:0000259" key="7">
    <source>
        <dbReference type="PROSITE" id="PS50850"/>
    </source>
</evidence>
<keyword evidence="4 6" id="KW-0472">Membrane</keyword>
<dbReference type="OrthoDB" id="6770063at2759"/>
<feature type="transmembrane region" description="Helical" evidence="6">
    <location>
        <begin position="494"/>
        <end position="513"/>
    </location>
</feature>
<feature type="transmembrane region" description="Helical" evidence="6">
    <location>
        <begin position="53"/>
        <end position="73"/>
    </location>
</feature>
<gene>
    <name evidence="8" type="ORF">HII31_12415</name>
</gene>
<dbReference type="AlphaFoldDB" id="A0A8H6VCM0"/>
<evidence type="ECO:0000313" key="9">
    <source>
        <dbReference type="Proteomes" id="UP000660729"/>
    </source>
</evidence>
<feature type="transmembrane region" description="Helical" evidence="6">
    <location>
        <begin position="632"/>
        <end position="653"/>
    </location>
</feature>
<evidence type="ECO:0000313" key="8">
    <source>
        <dbReference type="EMBL" id="KAF7186340.1"/>
    </source>
</evidence>
<feature type="transmembrane region" description="Helical" evidence="6">
    <location>
        <begin position="220"/>
        <end position="243"/>
    </location>
</feature>
<feature type="transmembrane region" description="Helical" evidence="6">
    <location>
        <begin position="280"/>
        <end position="301"/>
    </location>
</feature>
<dbReference type="FunFam" id="1.20.1720.10:FF:000061">
    <property type="entry name" value="Uncharacterized protein"/>
    <property type="match status" value="1"/>
</dbReference>
<dbReference type="PROSITE" id="PS50850">
    <property type="entry name" value="MFS"/>
    <property type="match status" value="1"/>
</dbReference>